<sequence>MRKNSKLREEKGKVISFLPTGEYYYKKGLKALSKRELPKAKKYLSRAMDLEPLEPMIACQLAVVETELGNFEQSNGLLHFVLDELDPLISECHYFLANNYAHMGMFKEAFKHVQSYLEQDEQGEFREDAEDLLELITIDGEGELDDLYAQDDLITMQEEARFLLEGGSYEKAIERLEDLIKKYPDFWSAHNNLALAHFYLGNIEKAHDVLNHVLEKSPGNLHALSNMTVFMYYEKQYGLLKELVELLKKINPLLPEQQYKLGATFALIGQYEEAYRWLKKLYKRGFEGESSFYYWLSYSAFFTGREEVARKAWKYVLQQSPEKEGLEPWNAGNRQKEGLEHHPATIVHRLNSEYEEERLFGIFLFSLSDDQKQVMSHPDFCEIESLAFREKIYLADVLGMPINEQLKEEANIRLAHQTAWILYGKFQPLGTEEAGLIMLWFTVFHEMEQSESRLKNPSAFAAATEYMWRKYRGEKQPQASLAEKYDVSLSTMKKYVKFVKEHL</sequence>
<dbReference type="InterPro" id="IPR051012">
    <property type="entry name" value="CellSynth/LPSAsmb/PSIAsmb"/>
</dbReference>
<dbReference type="InterPro" id="IPR011990">
    <property type="entry name" value="TPR-like_helical_dom_sf"/>
</dbReference>
<evidence type="ECO:0000313" key="5">
    <source>
        <dbReference type="Proteomes" id="UP001387364"/>
    </source>
</evidence>
<dbReference type="PANTHER" id="PTHR45586:SF1">
    <property type="entry name" value="LIPOPOLYSACCHARIDE ASSEMBLY PROTEIN B"/>
    <property type="match status" value="1"/>
</dbReference>
<protein>
    <submittedName>
        <fullName evidence="4">Tetratricopeptide repeat protein</fullName>
    </submittedName>
</protein>
<evidence type="ECO:0000256" key="2">
    <source>
        <dbReference type="ARBA" id="ARBA00022803"/>
    </source>
</evidence>
<reference evidence="4 5" key="1">
    <citation type="submission" date="2024-02" db="EMBL/GenBank/DDBJ databases">
        <title>Seven novel Bacillus-like species.</title>
        <authorList>
            <person name="Liu G."/>
        </authorList>
    </citation>
    <scope>NUCLEOTIDE SEQUENCE [LARGE SCALE GENOMIC DNA]</scope>
    <source>
        <strain evidence="4 5">FJAT-52991</strain>
    </source>
</reference>
<dbReference type="PANTHER" id="PTHR45586">
    <property type="entry name" value="TPR REPEAT-CONTAINING PROTEIN PA4667"/>
    <property type="match status" value="1"/>
</dbReference>
<dbReference type="Proteomes" id="UP001387364">
    <property type="component" value="Chromosome"/>
</dbReference>
<organism evidence="4 5">
    <name type="scientific">Bacillus kandeliae</name>
    <dbReference type="NCBI Taxonomy" id="3129297"/>
    <lineage>
        <taxon>Bacteria</taxon>
        <taxon>Bacillati</taxon>
        <taxon>Bacillota</taxon>
        <taxon>Bacilli</taxon>
        <taxon>Bacillales</taxon>
        <taxon>Bacillaceae</taxon>
        <taxon>Bacillus</taxon>
    </lineage>
</organism>
<name>A0ABZ2N527_9BACI</name>
<dbReference type="Pfam" id="PF13432">
    <property type="entry name" value="TPR_16"/>
    <property type="match status" value="1"/>
</dbReference>
<evidence type="ECO:0000313" key="4">
    <source>
        <dbReference type="EMBL" id="WXB92689.1"/>
    </source>
</evidence>
<keyword evidence="2 3" id="KW-0802">TPR repeat</keyword>
<feature type="repeat" description="TPR" evidence="3">
    <location>
        <begin position="21"/>
        <end position="54"/>
    </location>
</feature>
<dbReference type="SUPFAM" id="SSF48452">
    <property type="entry name" value="TPR-like"/>
    <property type="match status" value="2"/>
</dbReference>
<dbReference type="PROSITE" id="PS50005">
    <property type="entry name" value="TPR"/>
    <property type="match status" value="1"/>
</dbReference>
<dbReference type="InterPro" id="IPR019734">
    <property type="entry name" value="TPR_rpt"/>
</dbReference>
<dbReference type="Gene3D" id="1.25.40.10">
    <property type="entry name" value="Tetratricopeptide repeat domain"/>
    <property type="match status" value="2"/>
</dbReference>
<dbReference type="RefSeq" id="WP_338751443.1">
    <property type="nucleotide sequence ID" value="NZ_CP147404.1"/>
</dbReference>
<accession>A0ABZ2N527</accession>
<evidence type="ECO:0000256" key="3">
    <source>
        <dbReference type="PROSITE-ProRule" id="PRU00339"/>
    </source>
</evidence>
<keyword evidence="1" id="KW-0677">Repeat</keyword>
<dbReference type="SMART" id="SM00028">
    <property type="entry name" value="TPR"/>
    <property type="match status" value="4"/>
</dbReference>
<proteinExistence type="predicted"/>
<keyword evidence="5" id="KW-1185">Reference proteome</keyword>
<evidence type="ECO:0000256" key="1">
    <source>
        <dbReference type="ARBA" id="ARBA00022737"/>
    </source>
</evidence>
<dbReference type="EMBL" id="CP147404">
    <property type="protein sequence ID" value="WXB92689.1"/>
    <property type="molecule type" value="Genomic_DNA"/>
</dbReference>
<gene>
    <name evidence="4" type="ORF">WDJ61_15890</name>
</gene>